<comment type="caution">
    <text evidence="1">The sequence shown here is derived from an EMBL/GenBank/DDBJ whole genome shotgun (WGS) entry which is preliminary data.</text>
</comment>
<dbReference type="EMBL" id="JAHHHN010000052">
    <property type="protein sequence ID" value="MBW4565924.1"/>
    <property type="molecule type" value="Genomic_DNA"/>
</dbReference>
<evidence type="ECO:0000313" key="1">
    <source>
        <dbReference type="EMBL" id="MBW4565924.1"/>
    </source>
</evidence>
<proteinExistence type="predicted"/>
<dbReference type="AlphaFoldDB" id="A0A951UK37"/>
<gene>
    <name evidence="1" type="ORF">KME32_33555</name>
</gene>
<dbReference type="Proteomes" id="UP000715781">
    <property type="component" value="Unassembled WGS sequence"/>
</dbReference>
<reference evidence="1" key="1">
    <citation type="submission" date="2021-05" db="EMBL/GenBank/DDBJ databases">
        <authorList>
            <person name="Pietrasiak N."/>
            <person name="Ward R."/>
            <person name="Stajich J.E."/>
            <person name="Kurbessoian T."/>
        </authorList>
    </citation>
    <scope>NUCLEOTIDE SEQUENCE</scope>
    <source>
        <strain evidence="1">JT2-VF2</strain>
    </source>
</reference>
<reference evidence="1" key="2">
    <citation type="journal article" date="2022" name="Microbiol. Resour. Announc.">
        <title>Metagenome Sequencing to Explore Phylogenomics of Terrestrial Cyanobacteria.</title>
        <authorList>
            <person name="Ward R.D."/>
            <person name="Stajich J.E."/>
            <person name="Johansen J.R."/>
            <person name="Huntemann M."/>
            <person name="Clum A."/>
            <person name="Foster B."/>
            <person name="Foster B."/>
            <person name="Roux S."/>
            <person name="Palaniappan K."/>
            <person name="Varghese N."/>
            <person name="Mukherjee S."/>
            <person name="Reddy T.B.K."/>
            <person name="Daum C."/>
            <person name="Copeland A."/>
            <person name="Chen I.A."/>
            <person name="Ivanova N.N."/>
            <person name="Kyrpides N.C."/>
            <person name="Shapiro N."/>
            <person name="Eloe-Fadrosh E.A."/>
            <person name="Pietrasiak N."/>
        </authorList>
    </citation>
    <scope>NUCLEOTIDE SEQUENCE</scope>
    <source>
        <strain evidence="1">JT2-VF2</strain>
    </source>
</reference>
<name>A0A951UK37_9NOST</name>
<accession>A0A951UK37</accession>
<protein>
    <submittedName>
        <fullName evidence="1">Uncharacterized protein</fullName>
    </submittedName>
</protein>
<sequence length="73" mass="8007">MNGENQWNPGIYAAAKQALLNGGANQWLADTAANIVASDDPHQPNLGRTESDQQIIQMSLPYLLHVADNYQDQ</sequence>
<evidence type="ECO:0000313" key="2">
    <source>
        <dbReference type="Proteomes" id="UP000715781"/>
    </source>
</evidence>
<organism evidence="1 2">
    <name type="scientific">Mojavia pulchra JT2-VF2</name>
    <dbReference type="NCBI Taxonomy" id="287848"/>
    <lineage>
        <taxon>Bacteria</taxon>
        <taxon>Bacillati</taxon>
        <taxon>Cyanobacteriota</taxon>
        <taxon>Cyanophyceae</taxon>
        <taxon>Nostocales</taxon>
        <taxon>Nostocaceae</taxon>
    </lineage>
</organism>